<evidence type="ECO:0000256" key="7">
    <source>
        <dbReference type="ARBA" id="ARBA00023224"/>
    </source>
</evidence>
<dbReference type="PROSITE" id="PS00237">
    <property type="entry name" value="G_PROTEIN_RECEP_F1_1"/>
    <property type="match status" value="1"/>
</dbReference>
<dbReference type="EMBL" id="UYJE01010171">
    <property type="protein sequence ID" value="VDI80417.1"/>
    <property type="molecule type" value="Genomic_DNA"/>
</dbReference>
<dbReference type="AlphaFoldDB" id="A0A8B6HKF6"/>
<dbReference type="InterPro" id="IPR017452">
    <property type="entry name" value="GPCR_Rhodpsn_7TM"/>
</dbReference>
<dbReference type="PRINTS" id="PR00237">
    <property type="entry name" value="GPCRRHODOPSN"/>
</dbReference>
<keyword evidence="2 8" id="KW-0812">Transmembrane</keyword>
<dbReference type="PANTHER" id="PTHR24243:SF208">
    <property type="entry name" value="PYROKININ-1 RECEPTOR"/>
    <property type="match status" value="1"/>
</dbReference>
<feature type="transmembrane region" description="Helical" evidence="9">
    <location>
        <begin position="178"/>
        <end position="200"/>
    </location>
</feature>
<sequence length="318" mass="36102">MEIGRNQQMWLPQEAYAVVESYPWRFGEPFCLFKSCLFEMTAYASVLTITAFTVERYIAICYPLKAQKIASLSRTIKIVITIWIFAFFCALPYPIHTRAFYYLPDYNGHPVLDSLQCNIPHQWVPNMKIVFQLSTILFFALPMSIITVLYIMIALALRKTTLNRSGSDDAKGSQLASINAVLRMLGVLFFVGSTVNPMLYNVMSVRYRQAFRETLCCCLNGGSRNNRAAYAYNYIKPTKRRLSKDVVMCCRNGINKRSFDEEDANYTSPIGNGNFKKTVCPSCNRGSFNNIGINGVPVIKKYYPPAELINSKCADTNI</sequence>
<comment type="similarity">
    <text evidence="8">Belongs to the G-protein coupled receptor 1 family.</text>
</comment>
<dbReference type="Gene3D" id="1.20.1070.10">
    <property type="entry name" value="Rhodopsin 7-helix transmembrane proteins"/>
    <property type="match status" value="1"/>
</dbReference>
<evidence type="ECO:0000256" key="2">
    <source>
        <dbReference type="ARBA" id="ARBA00022692"/>
    </source>
</evidence>
<evidence type="ECO:0000256" key="1">
    <source>
        <dbReference type="ARBA" id="ARBA00004141"/>
    </source>
</evidence>
<keyword evidence="6 8" id="KW-0675">Receptor</keyword>
<reference evidence="11" key="1">
    <citation type="submission" date="2018-11" db="EMBL/GenBank/DDBJ databases">
        <authorList>
            <person name="Alioto T."/>
            <person name="Alioto T."/>
        </authorList>
    </citation>
    <scope>NUCLEOTIDE SEQUENCE</scope>
</reference>
<dbReference type="SUPFAM" id="SSF81321">
    <property type="entry name" value="Family A G protein-coupled receptor-like"/>
    <property type="match status" value="1"/>
</dbReference>
<keyword evidence="7 8" id="KW-0807">Transducer</keyword>
<comment type="subcellular location">
    <subcellularLocation>
        <location evidence="1">Membrane</location>
        <topology evidence="1">Multi-pass membrane protein</topology>
    </subcellularLocation>
</comment>
<feature type="transmembrane region" description="Helical" evidence="9">
    <location>
        <begin position="76"/>
        <end position="95"/>
    </location>
</feature>
<evidence type="ECO:0000259" key="10">
    <source>
        <dbReference type="PROSITE" id="PS50262"/>
    </source>
</evidence>
<evidence type="ECO:0000313" key="12">
    <source>
        <dbReference type="Proteomes" id="UP000596742"/>
    </source>
</evidence>
<comment type="caution">
    <text evidence="11">The sequence shown here is derived from an EMBL/GenBank/DDBJ whole genome shotgun (WGS) entry which is preliminary data.</text>
</comment>
<feature type="transmembrane region" description="Helical" evidence="9">
    <location>
        <begin position="129"/>
        <end position="157"/>
    </location>
</feature>
<dbReference type="Pfam" id="PF00001">
    <property type="entry name" value="7tm_1"/>
    <property type="match status" value="1"/>
</dbReference>
<feature type="domain" description="G-protein coupled receptors family 1 profile" evidence="10">
    <location>
        <begin position="24"/>
        <end position="191"/>
    </location>
</feature>
<evidence type="ECO:0000256" key="6">
    <source>
        <dbReference type="ARBA" id="ARBA00023170"/>
    </source>
</evidence>
<name>A0A8B6HKF6_MYTGA</name>
<evidence type="ECO:0000313" key="11">
    <source>
        <dbReference type="EMBL" id="VDI80417.1"/>
    </source>
</evidence>
<dbReference type="PROSITE" id="PS50262">
    <property type="entry name" value="G_PROTEIN_RECEP_F1_2"/>
    <property type="match status" value="1"/>
</dbReference>
<evidence type="ECO:0000256" key="5">
    <source>
        <dbReference type="ARBA" id="ARBA00023136"/>
    </source>
</evidence>
<dbReference type="PANTHER" id="PTHR24243">
    <property type="entry name" value="G-PROTEIN COUPLED RECEPTOR"/>
    <property type="match status" value="1"/>
</dbReference>
<dbReference type="Proteomes" id="UP000596742">
    <property type="component" value="Unassembled WGS sequence"/>
</dbReference>
<dbReference type="GO" id="GO:0008188">
    <property type="term" value="F:neuropeptide receptor activity"/>
    <property type="evidence" value="ECO:0007669"/>
    <property type="project" value="TreeGrafter"/>
</dbReference>
<keyword evidence="3 9" id="KW-1133">Transmembrane helix</keyword>
<protein>
    <submittedName>
        <fullName evidence="11">Neuromedin U receptor 2</fullName>
    </submittedName>
</protein>
<organism evidence="11 12">
    <name type="scientific">Mytilus galloprovincialis</name>
    <name type="common">Mediterranean mussel</name>
    <dbReference type="NCBI Taxonomy" id="29158"/>
    <lineage>
        <taxon>Eukaryota</taxon>
        <taxon>Metazoa</taxon>
        <taxon>Spiralia</taxon>
        <taxon>Lophotrochozoa</taxon>
        <taxon>Mollusca</taxon>
        <taxon>Bivalvia</taxon>
        <taxon>Autobranchia</taxon>
        <taxon>Pteriomorphia</taxon>
        <taxon>Mytilida</taxon>
        <taxon>Mytiloidea</taxon>
        <taxon>Mytilidae</taxon>
        <taxon>Mytilinae</taxon>
        <taxon>Mytilus</taxon>
    </lineage>
</organism>
<accession>A0A8B6HKF6</accession>
<dbReference type="InterPro" id="IPR000276">
    <property type="entry name" value="GPCR_Rhodpsn"/>
</dbReference>
<evidence type="ECO:0000256" key="8">
    <source>
        <dbReference type="RuleBase" id="RU000688"/>
    </source>
</evidence>
<gene>
    <name evidence="11" type="ORF">MGAL_10B072263</name>
</gene>
<dbReference type="GO" id="GO:0005886">
    <property type="term" value="C:plasma membrane"/>
    <property type="evidence" value="ECO:0007669"/>
    <property type="project" value="TreeGrafter"/>
</dbReference>
<evidence type="ECO:0000256" key="3">
    <source>
        <dbReference type="ARBA" id="ARBA00022989"/>
    </source>
</evidence>
<proteinExistence type="inferred from homology"/>
<keyword evidence="5 9" id="KW-0472">Membrane</keyword>
<keyword evidence="12" id="KW-1185">Reference proteome</keyword>
<evidence type="ECO:0000256" key="4">
    <source>
        <dbReference type="ARBA" id="ARBA00023040"/>
    </source>
</evidence>
<dbReference type="OrthoDB" id="5962705at2759"/>
<keyword evidence="4 8" id="KW-0297">G-protein coupled receptor</keyword>
<evidence type="ECO:0000256" key="9">
    <source>
        <dbReference type="SAM" id="Phobius"/>
    </source>
</evidence>